<feature type="transmembrane region" description="Helical" evidence="5">
    <location>
        <begin position="266"/>
        <end position="286"/>
    </location>
</feature>
<keyword evidence="7" id="KW-1185">Reference proteome</keyword>
<feature type="transmembrane region" description="Helical" evidence="5">
    <location>
        <begin position="6"/>
        <end position="26"/>
    </location>
</feature>
<dbReference type="EMBL" id="CP019893">
    <property type="protein sequence ID" value="ARS90175.1"/>
    <property type="molecule type" value="Genomic_DNA"/>
</dbReference>
<evidence type="ECO:0000313" key="7">
    <source>
        <dbReference type="Proteomes" id="UP000250088"/>
    </source>
</evidence>
<dbReference type="SUPFAM" id="SSF144091">
    <property type="entry name" value="Rhomboid-like"/>
    <property type="match status" value="1"/>
</dbReference>
<protein>
    <submittedName>
        <fullName evidence="6">Peptidase</fullName>
    </submittedName>
</protein>
<reference evidence="7" key="1">
    <citation type="submission" date="2017-02" db="EMBL/GenBank/DDBJ databases">
        <title>Natronthermophilus aegyptiacus gen. nov.,sp. nov., an aerobic, extremely halophilic alkalithermophilic archaeon isolated from the athalassohaline Wadi An Natrun, Egypt.</title>
        <authorList>
            <person name="Zhao B."/>
        </authorList>
    </citation>
    <scope>NUCLEOTIDE SEQUENCE [LARGE SCALE GENOMIC DNA]</scope>
    <source>
        <strain evidence="7">JW/NM-HA 15</strain>
    </source>
</reference>
<keyword evidence="4 5" id="KW-0472">Membrane</keyword>
<evidence type="ECO:0000256" key="2">
    <source>
        <dbReference type="ARBA" id="ARBA00022692"/>
    </source>
</evidence>
<sequence length="643" mass="67550">MVVSPGQIALPLSVVAVLALVWYLEGRGRWRARLEERFVYGVPWGTVVTVAIVVAFYLFAQGGLRNWSEPVVFPFVTWSYFYPTGQLTAGIAHGSPDHLLSNMAATLAFAPIAEYVWGHYPPGRRDGRTGRTAGSAGDSRGLLARPWVRAVVIVPAAMLATALLTAVFALGPGIGFSGAVYAIAGFAVVVAPLWAVLGVLVATTVNVVLEALRQPVLYATVEAGPPMPPNWAGVGFQAHLLGFLVGVVLAIGLLRYRDQRPSTERVFFATILFGAAQSLWLLVGVLGDDVYARYQAAGVGLMFVLAALVAVAAGGSDRPVLGRLAADVSDRTGRAAQWSIRRLAAIGWVGLLAVTALLGVGAAVALEEPVGPVAVVLVAVTLLLAVPALPSLCRRPSGPLERRQVAVSLLLVVTVLVAFPSVPLNALVVGDAGLEDEVDGTIEVDGYTVAYGENVTVQQGPAIDPGFGLDLEEDDDLGTFETSASGLLVVDADRQLFTVAVNDDLLAHDGNGSAEVGGIGWYEQVTADRSGWDVVGNDSAYAVDLAHDGETVRSFTSEAVSASVRLDGHEVAIEPDAEEFRLLVDRDGSSVGETPIPDENESATVGDLEFVTETIDDGVRLLAVTDDGETEVTVAEREGEQVS</sequence>
<dbReference type="OrthoDB" id="205691at2157"/>
<dbReference type="Proteomes" id="UP000250088">
    <property type="component" value="Chromosome"/>
</dbReference>
<dbReference type="GO" id="GO:0016020">
    <property type="term" value="C:membrane"/>
    <property type="evidence" value="ECO:0007669"/>
    <property type="project" value="UniProtKB-SubCell"/>
</dbReference>
<feature type="transmembrane region" description="Helical" evidence="5">
    <location>
        <begin position="292"/>
        <end position="313"/>
    </location>
</feature>
<organism evidence="6 7">
    <name type="scientific">Natrarchaeobaculum aegyptiacum</name>
    <dbReference type="NCBI Taxonomy" id="745377"/>
    <lineage>
        <taxon>Archaea</taxon>
        <taxon>Methanobacteriati</taxon>
        <taxon>Methanobacteriota</taxon>
        <taxon>Stenosarchaea group</taxon>
        <taxon>Halobacteria</taxon>
        <taxon>Halobacteriales</taxon>
        <taxon>Natrialbaceae</taxon>
        <taxon>Natrarchaeobaculum</taxon>
    </lineage>
</organism>
<feature type="transmembrane region" description="Helical" evidence="5">
    <location>
        <begin position="38"/>
        <end position="60"/>
    </location>
</feature>
<dbReference type="InterPro" id="IPR035952">
    <property type="entry name" value="Rhomboid-like_sf"/>
</dbReference>
<feature type="transmembrane region" description="Helical" evidence="5">
    <location>
        <begin position="343"/>
        <end position="366"/>
    </location>
</feature>
<dbReference type="Gene3D" id="1.20.1540.10">
    <property type="entry name" value="Rhomboid-like"/>
    <property type="match status" value="1"/>
</dbReference>
<dbReference type="RefSeq" id="WP_086888552.1">
    <property type="nucleotide sequence ID" value="NZ_CP019893.1"/>
</dbReference>
<keyword evidence="3 5" id="KW-1133">Transmembrane helix</keyword>
<dbReference type="KEGG" id="naj:B1756_10865"/>
<feature type="transmembrane region" description="Helical" evidence="5">
    <location>
        <begin position="405"/>
        <end position="422"/>
    </location>
</feature>
<name>A0A2Z2HVH0_9EURY</name>
<accession>A0A2Z2HVH0</accession>
<evidence type="ECO:0000256" key="3">
    <source>
        <dbReference type="ARBA" id="ARBA00022989"/>
    </source>
</evidence>
<evidence type="ECO:0000256" key="4">
    <source>
        <dbReference type="ARBA" id="ARBA00023136"/>
    </source>
</evidence>
<feature type="transmembrane region" description="Helical" evidence="5">
    <location>
        <begin position="147"/>
        <end position="171"/>
    </location>
</feature>
<dbReference type="AlphaFoldDB" id="A0A2Z2HVH0"/>
<comment type="subcellular location">
    <subcellularLocation>
        <location evidence="1">Membrane</location>
        <topology evidence="1">Multi-pass membrane protein</topology>
    </subcellularLocation>
</comment>
<feature type="transmembrane region" description="Helical" evidence="5">
    <location>
        <begin position="372"/>
        <end position="393"/>
    </location>
</feature>
<keyword evidence="2 5" id="KW-0812">Transmembrane</keyword>
<feature type="transmembrane region" description="Helical" evidence="5">
    <location>
        <begin position="234"/>
        <end position="254"/>
    </location>
</feature>
<gene>
    <name evidence="6" type="ORF">B1756_10865</name>
</gene>
<evidence type="ECO:0000313" key="6">
    <source>
        <dbReference type="EMBL" id="ARS90175.1"/>
    </source>
</evidence>
<proteinExistence type="predicted"/>
<feature type="transmembrane region" description="Helical" evidence="5">
    <location>
        <begin position="178"/>
        <end position="202"/>
    </location>
</feature>
<dbReference type="GeneID" id="32894585"/>
<evidence type="ECO:0000256" key="5">
    <source>
        <dbReference type="SAM" id="Phobius"/>
    </source>
</evidence>
<evidence type="ECO:0000256" key="1">
    <source>
        <dbReference type="ARBA" id="ARBA00004141"/>
    </source>
</evidence>